<dbReference type="AlphaFoldDB" id="A0A6J1M3G3"/>
<dbReference type="RefSeq" id="XP_023175501.2">
    <property type="nucleotide sequence ID" value="XM_023319733.2"/>
</dbReference>
<dbReference type="Proteomes" id="UP000504633">
    <property type="component" value="Unplaced"/>
</dbReference>
<dbReference type="GeneID" id="111602574"/>
<dbReference type="RefSeq" id="XP_023175509.2">
    <property type="nucleotide sequence ID" value="XM_023319741.2"/>
</dbReference>
<dbReference type="Gene3D" id="3.80.10.10">
    <property type="entry name" value="Ribonuclease Inhibitor"/>
    <property type="match status" value="1"/>
</dbReference>
<evidence type="ECO:0000313" key="2">
    <source>
        <dbReference type="Proteomes" id="UP000504633"/>
    </source>
</evidence>
<feature type="compositionally biased region" description="Low complexity" evidence="1">
    <location>
        <begin position="288"/>
        <end position="298"/>
    </location>
</feature>
<feature type="compositionally biased region" description="Polar residues" evidence="1">
    <location>
        <begin position="259"/>
        <end position="275"/>
    </location>
</feature>
<keyword evidence="2" id="KW-1185">Reference proteome</keyword>
<dbReference type="KEGG" id="dhe:111602574"/>
<accession>A0A6J1M3G3</accession>
<dbReference type="PANTHER" id="PTHR46282:SF1">
    <property type="entry name" value="LEUCINE-RICH REPEAT-CONTAINING PROTEIN 72-LIKE"/>
    <property type="match status" value="1"/>
</dbReference>
<dbReference type="OrthoDB" id="10251250at2759"/>
<sequence length="298" mass="33329">MSETSTSGRSHSEDLSSNNFRLQEILKTCANIQSLESLSPCTQLHNDENMITPEPYSFSGFISSSTCGSEDGFTDIVLEEDNRISLAYENLCSIPRRLTDKFAAQIKFLDLSYNNFRNLKFLLFFEELHTLILDRNSNLDVNTFPYMLNLKILWINNCDICNITDWIHSIERHCPALEQFSCMGNPGIQIAFKNHGPASPTTYAREYILQALPNLKFVDGISRYSFSNRDSKTQIDNRYLTTAAAPSSSCVSMAAQGPDESTSASEKPKITSPTLSFKELFRLKSGKKTNSSGGSSSN</sequence>
<proteinExistence type="predicted"/>
<reference evidence="3 4" key="1">
    <citation type="submission" date="2025-04" db="UniProtKB">
        <authorList>
            <consortium name="RefSeq"/>
        </authorList>
    </citation>
    <scope>IDENTIFICATION</scope>
    <source>
        <strain evidence="3 4">15085-1641.00</strain>
        <tissue evidence="3 4">Whole body</tissue>
    </source>
</reference>
<dbReference type="SUPFAM" id="SSF52058">
    <property type="entry name" value="L domain-like"/>
    <property type="match status" value="1"/>
</dbReference>
<dbReference type="InterPro" id="IPR043313">
    <property type="entry name" value="LRMDA"/>
</dbReference>
<dbReference type="OMA" id="RTCANIQ"/>
<feature type="region of interest" description="Disordered" evidence="1">
    <location>
        <begin position="250"/>
        <end position="298"/>
    </location>
</feature>
<evidence type="ECO:0000313" key="4">
    <source>
        <dbReference type="RefSeq" id="XP_023175509.2"/>
    </source>
</evidence>
<evidence type="ECO:0000313" key="3">
    <source>
        <dbReference type="RefSeq" id="XP_023175501.2"/>
    </source>
</evidence>
<gene>
    <name evidence="3 4" type="primary">LOC111602574</name>
</gene>
<organism evidence="2 3">
    <name type="scientific">Drosophila hydei</name>
    <name type="common">Fruit fly</name>
    <dbReference type="NCBI Taxonomy" id="7224"/>
    <lineage>
        <taxon>Eukaryota</taxon>
        <taxon>Metazoa</taxon>
        <taxon>Ecdysozoa</taxon>
        <taxon>Arthropoda</taxon>
        <taxon>Hexapoda</taxon>
        <taxon>Insecta</taxon>
        <taxon>Pterygota</taxon>
        <taxon>Neoptera</taxon>
        <taxon>Endopterygota</taxon>
        <taxon>Diptera</taxon>
        <taxon>Brachycera</taxon>
        <taxon>Muscomorpha</taxon>
        <taxon>Ephydroidea</taxon>
        <taxon>Drosophilidae</taxon>
        <taxon>Drosophila</taxon>
    </lineage>
</organism>
<evidence type="ECO:0000256" key="1">
    <source>
        <dbReference type="SAM" id="MobiDB-lite"/>
    </source>
</evidence>
<dbReference type="PANTHER" id="PTHR46282">
    <property type="entry name" value="LEUCINE-RICH MELANOCYTE DIFFERENTIATION-ASSOCIATED PROTEIN"/>
    <property type="match status" value="1"/>
</dbReference>
<dbReference type="InterPro" id="IPR032675">
    <property type="entry name" value="LRR_dom_sf"/>
</dbReference>
<name>A0A6J1M3G3_DROHY</name>
<protein>
    <submittedName>
        <fullName evidence="3 4">Uncharacterized protein LOC111602574</fullName>
    </submittedName>
</protein>